<dbReference type="CDD" id="cd09272">
    <property type="entry name" value="RNase_HI_RT_Ty1"/>
    <property type="match status" value="1"/>
</dbReference>
<comment type="caution">
    <text evidence="4">The sequence shown here is derived from an EMBL/GenBank/DDBJ whole genome shotgun (WGS) entry which is preliminary data.</text>
</comment>
<reference evidence="4" key="1">
    <citation type="journal article" date="2022" name="Int. J. Mol. Sci.">
        <title>Draft Genome of Tanacetum Coccineum: Genomic Comparison of Closely Related Tanacetum-Family Plants.</title>
        <authorList>
            <person name="Yamashiro T."/>
            <person name="Shiraishi A."/>
            <person name="Nakayama K."/>
            <person name="Satake H."/>
        </authorList>
    </citation>
    <scope>NUCLEOTIDE SEQUENCE</scope>
</reference>
<name>A0ABQ5H2G5_9ASTR</name>
<evidence type="ECO:0000313" key="4">
    <source>
        <dbReference type="EMBL" id="GJT81570.1"/>
    </source>
</evidence>
<dbReference type="InterPro" id="IPR057670">
    <property type="entry name" value="SH3_retrovirus"/>
</dbReference>
<accession>A0ABQ5H2G5</accession>
<feature type="domain" description="Retroviral polymerase SH3-like" evidence="3">
    <location>
        <begin position="98"/>
        <end position="158"/>
    </location>
</feature>
<feature type="coiled-coil region" evidence="1">
    <location>
        <begin position="166"/>
        <end position="197"/>
    </location>
</feature>
<keyword evidence="1" id="KW-0175">Coiled coil</keyword>
<reference evidence="4" key="2">
    <citation type="submission" date="2022-01" db="EMBL/GenBank/DDBJ databases">
        <authorList>
            <person name="Yamashiro T."/>
            <person name="Shiraishi A."/>
            <person name="Satake H."/>
            <person name="Nakayama K."/>
        </authorList>
    </citation>
    <scope>NUCLEOTIDE SEQUENCE</scope>
</reference>
<dbReference type="Proteomes" id="UP001151760">
    <property type="component" value="Unassembled WGS sequence"/>
</dbReference>
<dbReference type="PANTHER" id="PTHR11439">
    <property type="entry name" value="GAG-POL-RELATED RETROTRANSPOSON"/>
    <property type="match status" value="1"/>
</dbReference>
<dbReference type="EMBL" id="BQNB010019092">
    <property type="protein sequence ID" value="GJT81570.1"/>
    <property type="molecule type" value="Genomic_DNA"/>
</dbReference>
<organism evidence="4 5">
    <name type="scientific">Tanacetum coccineum</name>
    <dbReference type="NCBI Taxonomy" id="301880"/>
    <lineage>
        <taxon>Eukaryota</taxon>
        <taxon>Viridiplantae</taxon>
        <taxon>Streptophyta</taxon>
        <taxon>Embryophyta</taxon>
        <taxon>Tracheophyta</taxon>
        <taxon>Spermatophyta</taxon>
        <taxon>Magnoliopsida</taxon>
        <taxon>eudicotyledons</taxon>
        <taxon>Gunneridae</taxon>
        <taxon>Pentapetalae</taxon>
        <taxon>asterids</taxon>
        <taxon>campanulids</taxon>
        <taxon>Asterales</taxon>
        <taxon>Asteraceae</taxon>
        <taxon>Asteroideae</taxon>
        <taxon>Anthemideae</taxon>
        <taxon>Anthemidinae</taxon>
        <taxon>Tanacetum</taxon>
    </lineage>
</organism>
<dbReference type="InterPro" id="IPR013103">
    <property type="entry name" value="RVT_2"/>
</dbReference>
<gene>
    <name evidence="4" type="ORF">Tco_1055912</name>
</gene>
<evidence type="ECO:0000259" key="3">
    <source>
        <dbReference type="Pfam" id="PF25597"/>
    </source>
</evidence>
<keyword evidence="5" id="KW-1185">Reference proteome</keyword>
<sequence length="512" mass="58333">MACQYASHSILASKKLVRNLPKLKFDQHFCDACKIGKQAHASHKAKNIVSTTRCLELLHMDLFGPSAVRSYGGNLYTLVIVDDYSRKPTLDYFRVFGSKCFILNTKDYLTKFDPKSYEGVFLGYSQNSKAYIILNKHTRKIEESLNVTFDETPPPSKTSPLVDDDLDEEEAIREIEKKNLENVVEDETLEIDEIVNIKESRNHPLENVIGNLNQRTLRSQAQNQSNFYCFISTIEPKNVNEALGDERTKWVFRNKLDENGVVSRNKARLVVQGYNQQEGIDYDETYAPVARLESIRILLAYACALDFKLFQMDVKSAFLNGFINEEKFGLEDSKPMKTPMSSDTKLTKDEECKSVDSTKYRGMIEAPKTSHLEAVKRIFRYIKGTTHLGLWYPKGTGIETIVYADSDHAGDYVDRKSTSGICTFVGCCLTSWFSKKQTALAISTTEAKYVSAEKACQQALWMKQALIDYDVRLDDVPIMCDNKGAIDLSKNPVQHSRTKHIEIRHHFLHDNV</sequence>
<dbReference type="Pfam" id="PF07727">
    <property type="entry name" value="RVT_2"/>
    <property type="match status" value="1"/>
</dbReference>
<dbReference type="Pfam" id="PF25597">
    <property type="entry name" value="SH3_retrovirus"/>
    <property type="match status" value="1"/>
</dbReference>
<evidence type="ECO:0000259" key="2">
    <source>
        <dbReference type="Pfam" id="PF07727"/>
    </source>
</evidence>
<evidence type="ECO:0000313" key="5">
    <source>
        <dbReference type="Proteomes" id="UP001151760"/>
    </source>
</evidence>
<evidence type="ECO:0000256" key="1">
    <source>
        <dbReference type="SAM" id="Coils"/>
    </source>
</evidence>
<dbReference type="PANTHER" id="PTHR11439:SF483">
    <property type="entry name" value="PEPTIDE SYNTHASE GLIP-LIKE, PUTATIVE (AFU_ORTHOLOGUE AFUA_3G12920)-RELATED"/>
    <property type="match status" value="1"/>
</dbReference>
<feature type="domain" description="Reverse transcriptase Ty1/copia-type" evidence="2">
    <location>
        <begin position="248"/>
        <end position="401"/>
    </location>
</feature>
<proteinExistence type="predicted"/>
<protein>
    <submittedName>
        <fullName evidence="4">Retrovirus-related pol polyprotein from transposon TNT 1-94</fullName>
    </submittedName>
</protein>